<dbReference type="Gene3D" id="3.80.20.20">
    <property type="entry name" value="Receptor L-domain"/>
    <property type="match status" value="1"/>
</dbReference>
<evidence type="ECO:0008006" key="10">
    <source>
        <dbReference type="Google" id="ProtNLM"/>
    </source>
</evidence>
<keyword evidence="3" id="KW-0964">Secreted</keyword>
<evidence type="ECO:0000256" key="4">
    <source>
        <dbReference type="ARBA" id="ARBA00022729"/>
    </source>
</evidence>
<evidence type="ECO:0000313" key="8">
    <source>
        <dbReference type="EMBL" id="PGH22933.1"/>
    </source>
</evidence>
<feature type="region of interest" description="Disordered" evidence="6">
    <location>
        <begin position="347"/>
        <end position="367"/>
    </location>
</feature>
<feature type="signal peptide" evidence="7">
    <location>
        <begin position="1"/>
        <end position="19"/>
    </location>
</feature>
<dbReference type="GO" id="GO:0009277">
    <property type="term" value="C:fungal-type cell wall"/>
    <property type="evidence" value="ECO:0007669"/>
    <property type="project" value="TreeGrafter"/>
</dbReference>
<dbReference type="AlphaFoldDB" id="A0A2B7YPM0"/>
<feature type="chain" id="PRO_5012180039" description="GPI-anchored cell wall organization protein Ecm33" evidence="7">
    <location>
        <begin position="20"/>
        <end position="393"/>
    </location>
</feature>
<dbReference type="OrthoDB" id="536881at2759"/>
<comment type="subcellular location">
    <subcellularLocation>
        <location evidence="1">Secreted</location>
        <location evidence="1">Cell wall</location>
    </subcellularLocation>
</comment>
<keyword evidence="9" id="KW-1185">Reference proteome</keyword>
<dbReference type="EMBL" id="PDNA01000031">
    <property type="protein sequence ID" value="PGH22933.1"/>
    <property type="molecule type" value="Genomic_DNA"/>
</dbReference>
<comment type="caution">
    <text evidence="8">The sequence shown here is derived from an EMBL/GenBank/DDBJ whole genome shotgun (WGS) entry which is preliminary data.</text>
</comment>
<name>A0A2B7YPM0_POLH7</name>
<dbReference type="GO" id="GO:0005886">
    <property type="term" value="C:plasma membrane"/>
    <property type="evidence" value="ECO:0007669"/>
    <property type="project" value="TreeGrafter"/>
</dbReference>
<protein>
    <recommendedName>
        <fullName evidence="10">GPI-anchored cell wall organization protein Ecm33</fullName>
    </recommendedName>
</protein>
<dbReference type="STRING" id="1447883.A0A2B7YPM0"/>
<dbReference type="SUPFAM" id="SSF52058">
    <property type="entry name" value="L domain-like"/>
    <property type="match status" value="2"/>
</dbReference>
<dbReference type="InterPro" id="IPR036941">
    <property type="entry name" value="Rcpt_L-dom_sf"/>
</dbReference>
<keyword evidence="4 7" id="KW-0732">Signal</keyword>
<dbReference type="GO" id="GO:0009986">
    <property type="term" value="C:cell surface"/>
    <property type="evidence" value="ECO:0007669"/>
    <property type="project" value="TreeGrafter"/>
</dbReference>
<dbReference type="InterPro" id="IPR051648">
    <property type="entry name" value="CWI-Assembly_Regulator"/>
</dbReference>
<dbReference type="Proteomes" id="UP000224634">
    <property type="component" value="Unassembled WGS sequence"/>
</dbReference>
<keyword evidence="5" id="KW-0325">Glycoprotein</keyword>
<sequence>MAFMKYLLPALALTSLATAQNSACKGKKTIENQDDANKLSSCKTIEGDVVIAKQTANVLTLDGIERISGSLESIGAENLTSLAAPQLATIGDSFKLTGLTRLTSLQFDSLTEVDSLDFEALPQLQQLNFGKGVAKAVNVRIANTDLTSLNGISLRTVGDMEVSNNRHLKEVDVNEITNSSGYISFSANHMDLKISFPNLENAKNITFRNVSEIAIPSLKKTEGLIGFYSNYFTSFIAANLSNTGDIVFADNSALTNISLPILEKVKGAFQIANNTALKRVDGIPKLKTITGTLDFSGNFSKVELPDLEEVGGAFNLQSSGVVPCDEFEKELKGEAVRGKFVCRSAVEDPKTENGGTSTSTGSKPTDSSFAVPLDPPAFLSMLALVGGAFGLVL</sequence>
<dbReference type="GO" id="GO:0031505">
    <property type="term" value="P:fungal-type cell wall organization"/>
    <property type="evidence" value="ECO:0007669"/>
    <property type="project" value="TreeGrafter"/>
</dbReference>
<reference evidence="8 9" key="1">
    <citation type="submission" date="2017-10" db="EMBL/GenBank/DDBJ databases">
        <title>Comparative genomics in systemic dimorphic fungi from Ajellomycetaceae.</title>
        <authorList>
            <person name="Munoz J.F."/>
            <person name="Mcewen J.G."/>
            <person name="Clay O.K."/>
            <person name="Cuomo C.A."/>
        </authorList>
    </citation>
    <scope>NUCLEOTIDE SEQUENCE [LARGE SCALE GENOMIC DNA]</scope>
    <source>
        <strain evidence="8 9">UAMH7299</strain>
    </source>
</reference>
<evidence type="ECO:0000313" key="9">
    <source>
        <dbReference type="Proteomes" id="UP000224634"/>
    </source>
</evidence>
<proteinExistence type="predicted"/>
<evidence type="ECO:0000256" key="6">
    <source>
        <dbReference type="SAM" id="MobiDB-lite"/>
    </source>
</evidence>
<dbReference type="Pfam" id="PF12454">
    <property type="entry name" value="Ecm33"/>
    <property type="match status" value="1"/>
</dbReference>
<accession>A0A2B7YPM0</accession>
<gene>
    <name evidence="8" type="ORF">AJ80_02982</name>
</gene>
<keyword evidence="2" id="KW-0134">Cell wall</keyword>
<evidence type="ECO:0000256" key="1">
    <source>
        <dbReference type="ARBA" id="ARBA00004191"/>
    </source>
</evidence>
<dbReference type="PANTHER" id="PTHR31018:SF3">
    <property type="entry name" value="RECEPTOR PROTEIN-TYROSINE KINASE"/>
    <property type="match status" value="1"/>
</dbReference>
<dbReference type="PANTHER" id="PTHR31018">
    <property type="entry name" value="SPORULATION-SPECIFIC PROTEIN-RELATED"/>
    <property type="match status" value="1"/>
</dbReference>
<evidence type="ECO:0000256" key="3">
    <source>
        <dbReference type="ARBA" id="ARBA00022525"/>
    </source>
</evidence>
<evidence type="ECO:0000256" key="7">
    <source>
        <dbReference type="SAM" id="SignalP"/>
    </source>
</evidence>
<evidence type="ECO:0000256" key="5">
    <source>
        <dbReference type="ARBA" id="ARBA00023180"/>
    </source>
</evidence>
<evidence type="ECO:0000256" key="2">
    <source>
        <dbReference type="ARBA" id="ARBA00022512"/>
    </source>
</evidence>
<organism evidence="8 9">
    <name type="scientific">Polytolypa hystricis (strain UAMH7299)</name>
    <dbReference type="NCBI Taxonomy" id="1447883"/>
    <lineage>
        <taxon>Eukaryota</taxon>
        <taxon>Fungi</taxon>
        <taxon>Dikarya</taxon>
        <taxon>Ascomycota</taxon>
        <taxon>Pezizomycotina</taxon>
        <taxon>Eurotiomycetes</taxon>
        <taxon>Eurotiomycetidae</taxon>
        <taxon>Onygenales</taxon>
        <taxon>Onygenales incertae sedis</taxon>
        <taxon>Polytolypa</taxon>
    </lineage>
</organism>